<dbReference type="GO" id="GO:0005524">
    <property type="term" value="F:ATP binding"/>
    <property type="evidence" value="ECO:0007669"/>
    <property type="project" value="UniProtKB-KW"/>
</dbReference>
<dbReference type="EC" id="2.7.13.3" evidence="3"/>
<comment type="catalytic activity">
    <reaction evidence="1">
        <text>ATP + protein L-histidine = ADP + protein N-phospho-L-histidine.</text>
        <dbReference type="EC" id="2.7.13.3"/>
    </reaction>
</comment>
<evidence type="ECO:0000256" key="5">
    <source>
        <dbReference type="ARBA" id="ARBA00022475"/>
    </source>
</evidence>
<keyword evidence="4" id="KW-0813">Transport</keyword>
<dbReference type="PRINTS" id="PR00344">
    <property type="entry name" value="BCTRLSENSOR"/>
</dbReference>
<dbReference type="SUPFAM" id="SSF55874">
    <property type="entry name" value="ATPase domain of HSP90 chaperone/DNA topoisomerase II/histidine kinase"/>
    <property type="match status" value="1"/>
</dbReference>
<keyword evidence="8 15" id="KW-0812">Transmembrane</keyword>
<dbReference type="NCBIfam" id="TIGR02966">
    <property type="entry name" value="phoR_proteo"/>
    <property type="match status" value="1"/>
</dbReference>
<dbReference type="GO" id="GO:0004721">
    <property type="term" value="F:phosphoprotein phosphatase activity"/>
    <property type="evidence" value="ECO:0007669"/>
    <property type="project" value="InterPro"/>
</dbReference>
<evidence type="ECO:0000256" key="6">
    <source>
        <dbReference type="ARBA" id="ARBA00022553"/>
    </source>
</evidence>
<dbReference type="PROSITE" id="PS50109">
    <property type="entry name" value="HIS_KIN"/>
    <property type="match status" value="1"/>
</dbReference>
<dbReference type="InterPro" id="IPR021766">
    <property type="entry name" value="PhoR_N"/>
</dbReference>
<dbReference type="EMBL" id="LICD01000001">
    <property type="protein sequence ID" value="KRO84552.1"/>
    <property type="molecule type" value="Genomic_DNA"/>
</dbReference>
<dbReference type="InterPro" id="IPR005467">
    <property type="entry name" value="His_kinase_dom"/>
</dbReference>
<evidence type="ECO:0000256" key="9">
    <source>
        <dbReference type="ARBA" id="ARBA00022741"/>
    </source>
</evidence>
<evidence type="ECO:0000256" key="1">
    <source>
        <dbReference type="ARBA" id="ARBA00000085"/>
    </source>
</evidence>
<dbReference type="AlphaFoldDB" id="A0A0R2TCU0"/>
<comment type="subcellular location">
    <subcellularLocation>
        <location evidence="2">Cell membrane</location>
    </subcellularLocation>
</comment>
<dbReference type="Pfam" id="PF00512">
    <property type="entry name" value="HisKA"/>
    <property type="match status" value="1"/>
</dbReference>
<gene>
    <name evidence="17" type="ORF">ABR85_11530</name>
</gene>
<keyword evidence="11" id="KW-0067">ATP-binding</keyword>
<reference evidence="17 18" key="1">
    <citation type="submission" date="2015-10" db="EMBL/GenBank/DDBJ databases">
        <title>Metagenome-Assembled Genomes uncover a global brackish microbiome.</title>
        <authorList>
            <person name="Hugerth L.W."/>
            <person name="Larsson J."/>
            <person name="Alneberg J."/>
            <person name="Lindh M.V."/>
            <person name="Legrand C."/>
            <person name="Pinhassi J."/>
            <person name="Andersson A.F."/>
        </authorList>
    </citation>
    <scope>NUCLEOTIDE SEQUENCE [LARGE SCALE GENOMIC DNA]</scope>
    <source>
        <strain evidence="17">BACL22 MAG-120619-bin3</strain>
    </source>
</reference>
<dbReference type="SMART" id="SM00388">
    <property type="entry name" value="HisKA"/>
    <property type="match status" value="1"/>
</dbReference>
<protein>
    <recommendedName>
        <fullName evidence="3">histidine kinase</fullName>
        <ecNumber evidence="3">2.7.13.3</ecNumber>
    </recommendedName>
</protein>
<evidence type="ECO:0000313" key="17">
    <source>
        <dbReference type="EMBL" id="KRO84552.1"/>
    </source>
</evidence>
<dbReference type="InterPro" id="IPR014310">
    <property type="entry name" value="Sig_transdc_His_kinase_PhoR"/>
</dbReference>
<dbReference type="InterPro" id="IPR004358">
    <property type="entry name" value="Sig_transdc_His_kin-like_C"/>
</dbReference>
<evidence type="ECO:0000256" key="2">
    <source>
        <dbReference type="ARBA" id="ARBA00004236"/>
    </source>
</evidence>
<dbReference type="FunFam" id="3.30.565.10:FF:000006">
    <property type="entry name" value="Sensor histidine kinase WalK"/>
    <property type="match status" value="1"/>
</dbReference>
<evidence type="ECO:0000256" key="11">
    <source>
        <dbReference type="ARBA" id="ARBA00022840"/>
    </source>
</evidence>
<evidence type="ECO:0000313" key="18">
    <source>
        <dbReference type="Proteomes" id="UP000051242"/>
    </source>
</evidence>
<keyword evidence="12 15" id="KW-1133">Transmembrane helix</keyword>
<dbReference type="GO" id="GO:0016036">
    <property type="term" value="P:cellular response to phosphate starvation"/>
    <property type="evidence" value="ECO:0007669"/>
    <property type="project" value="TreeGrafter"/>
</dbReference>
<keyword evidence="6" id="KW-0597">Phosphoprotein</keyword>
<dbReference type="InterPro" id="IPR003594">
    <property type="entry name" value="HATPase_dom"/>
</dbReference>
<dbReference type="Proteomes" id="UP000051242">
    <property type="component" value="Unassembled WGS sequence"/>
</dbReference>
<keyword evidence="5" id="KW-1003">Cell membrane</keyword>
<evidence type="ECO:0000256" key="15">
    <source>
        <dbReference type="SAM" id="Phobius"/>
    </source>
</evidence>
<dbReference type="GO" id="GO:0000155">
    <property type="term" value="F:phosphorelay sensor kinase activity"/>
    <property type="evidence" value="ECO:0007669"/>
    <property type="project" value="InterPro"/>
</dbReference>
<evidence type="ECO:0000256" key="12">
    <source>
        <dbReference type="ARBA" id="ARBA00022989"/>
    </source>
</evidence>
<dbReference type="Gene3D" id="1.10.287.130">
    <property type="match status" value="1"/>
</dbReference>
<comment type="caution">
    <text evidence="17">The sequence shown here is derived from an EMBL/GenBank/DDBJ whole genome shotgun (WGS) entry which is preliminary data.</text>
</comment>
<dbReference type="InterPro" id="IPR036890">
    <property type="entry name" value="HATPase_C_sf"/>
</dbReference>
<dbReference type="FunFam" id="1.10.287.130:FF:000001">
    <property type="entry name" value="Two-component sensor histidine kinase"/>
    <property type="match status" value="1"/>
</dbReference>
<dbReference type="SUPFAM" id="SSF47384">
    <property type="entry name" value="Homodimeric domain of signal transducing histidine kinase"/>
    <property type="match status" value="1"/>
</dbReference>
<keyword evidence="9" id="KW-0547">Nucleotide-binding</keyword>
<keyword evidence="13" id="KW-0902">Two-component regulatory system</keyword>
<feature type="transmembrane region" description="Helical" evidence="15">
    <location>
        <begin position="12"/>
        <end position="39"/>
    </location>
</feature>
<evidence type="ECO:0000256" key="10">
    <source>
        <dbReference type="ARBA" id="ARBA00022777"/>
    </source>
</evidence>
<dbReference type="Gene3D" id="3.30.450.20">
    <property type="entry name" value="PAS domain"/>
    <property type="match status" value="1"/>
</dbReference>
<evidence type="ECO:0000256" key="14">
    <source>
        <dbReference type="ARBA" id="ARBA00023136"/>
    </source>
</evidence>
<dbReference type="GO" id="GO:0005886">
    <property type="term" value="C:plasma membrane"/>
    <property type="evidence" value="ECO:0007669"/>
    <property type="project" value="UniProtKB-SubCell"/>
</dbReference>
<name>A0A0R2TCU0_9GAMM</name>
<dbReference type="InterPro" id="IPR003661">
    <property type="entry name" value="HisK_dim/P_dom"/>
</dbReference>
<keyword evidence="14 15" id="KW-0472">Membrane</keyword>
<evidence type="ECO:0000259" key="16">
    <source>
        <dbReference type="PROSITE" id="PS50109"/>
    </source>
</evidence>
<dbReference type="InterPro" id="IPR036097">
    <property type="entry name" value="HisK_dim/P_sf"/>
</dbReference>
<evidence type="ECO:0000256" key="7">
    <source>
        <dbReference type="ARBA" id="ARBA00022679"/>
    </source>
</evidence>
<keyword evidence="10" id="KW-0418">Kinase</keyword>
<dbReference type="Pfam" id="PF02518">
    <property type="entry name" value="HATPase_c"/>
    <property type="match status" value="1"/>
</dbReference>
<feature type="domain" description="Histidine kinase" evidence="16">
    <location>
        <begin position="212"/>
        <end position="429"/>
    </location>
</feature>
<dbReference type="PANTHER" id="PTHR45453">
    <property type="entry name" value="PHOSPHATE REGULON SENSOR PROTEIN PHOR"/>
    <property type="match status" value="1"/>
</dbReference>
<evidence type="ECO:0000256" key="13">
    <source>
        <dbReference type="ARBA" id="ARBA00023012"/>
    </source>
</evidence>
<proteinExistence type="predicted"/>
<dbReference type="InterPro" id="IPR050351">
    <property type="entry name" value="BphY/WalK/GraS-like"/>
</dbReference>
<sequence length="432" mass="48942">MNTWRNELRRFLLILAAALVFGLLVGEISFVLLIALAGYSGYNLLQLRRLTQWVAKDSHKSDTQPPESTGTWGSIFDSIYRLQKQERLASDYLKNILDKAQESSAALEMAVVMINKQGTLDWWNRATEDLLGIRYPNDRNQAVTNLIRDPRFADYFHKEKYSQTLRIEAPGVSGRTLEFQITLFGEHEKLMLVRDVTQLHRLESMRRDFVGNVSHELGTPITVIKGYLETIADNLDSFDSRWHKPIEQMRSQSQRMENIVRDLLVLSSIETRAAPRAQEKIDLGELAQEIKGHTQEIMAEKQHNFSINCPNEIILLGQRSELYSALSNLVINAAKYTPAGGMIELRAALDSTGVKIEVEDNGLGIESHHIPRLTERFYRVDPSRSAESGGTGLGLAIVKHILARHDSELEVKSTPRKGSVFGCHIPRERVLD</sequence>
<dbReference type="Pfam" id="PF11808">
    <property type="entry name" value="PhoR"/>
    <property type="match status" value="1"/>
</dbReference>
<organism evidence="17 18">
    <name type="scientific">OM182 bacterium BACL3 MAG-120619-bin3</name>
    <dbReference type="NCBI Taxonomy" id="1655593"/>
    <lineage>
        <taxon>Bacteria</taxon>
        <taxon>Pseudomonadati</taxon>
        <taxon>Pseudomonadota</taxon>
        <taxon>Gammaproteobacteria</taxon>
        <taxon>OMG group</taxon>
        <taxon>OM182 clade</taxon>
    </lineage>
</organism>
<dbReference type="Gene3D" id="3.30.565.10">
    <property type="entry name" value="Histidine kinase-like ATPase, C-terminal domain"/>
    <property type="match status" value="1"/>
</dbReference>
<dbReference type="SMART" id="SM00387">
    <property type="entry name" value="HATPase_c"/>
    <property type="match status" value="1"/>
</dbReference>
<evidence type="ECO:0000256" key="8">
    <source>
        <dbReference type="ARBA" id="ARBA00022692"/>
    </source>
</evidence>
<keyword evidence="7" id="KW-0808">Transferase</keyword>
<dbReference type="PANTHER" id="PTHR45453:SF1">
    <property type="entry name" value="PHOSPHATE REGULON SENSOR PROTEIN PHOR"/>
    <property type="match status" value="1"/>
</dbReference>
<accession>A0A0R2TCU0</accession>
<dbReference type="CDD" id="cd00082">
    <property type="entry name" value="HisKA"/>
    <property type="match status" value="1"/>
</dbReference>
<evidence type="ECO:0000256" key="4">
    <source>
        <dbReference type="ARBA" id="ARBA00022448"/>
    </source>
</evidence>
<evidence type="ECO:0000256" key="3">
    <source>
        <dbReference type="ARBA" id="ARBA00012438"/>
    </source>
</evidence>